<name>A0A9W7BWW3_9STRA</name>
<sequence>MYKVFLEDHDLELIEESGTKKVMGEKVPDDFKDFYFNWNVGSILDGCGPALRAFCREGDLEHAGPILSAMERYDNDSLLEWAADNLTPFIIDAAHGGNTEIVRRLVVDLNMNVNAVEEDLHTALHCASDEAIIDFLISLGADETAFNYMGHDYKNREIGDRALSSLDSGPVGKLPKEQRTLPTMVRHIKTHLTSRANDPSEMSSIRLCTSVKEILEIASQRLGLPSVAGMSTEIDSLTAVANRICDKRDGVKVKKEKNERKKTLSSAANFIREQCDISEDVEVDPGRFEEGLRAR</sequence>
<dbReference type="Proteomes" id="UP001165085">
    <property type="component" value="Unassembled WGS sequence"/>
</dbReference>
<gene>
    <name evidence="1" type="ORF">TrST_g8299</name>
</gene>
<comment type="caution">
    <text evidence="1">The sequence shown here is derived from an EMBL/GenBank/DDBJ whole genome shotgun (WGS) entry which is preliminary data.</text>
</comment>
<dbReference type="Pfam" id="PF12796">
    <property type="entry name" value="Ank_2"/>
    <property type="match status" value="1"/>
</dbReference>
<reference evidence="2" key="1">
    <citation type="journal article" date="2023" name="Commun. Biol.">
        <title>Genome analysis of Parmales, the sister group of diatoms, reveals the evolutionary specialization of diatoms from phago-mixotrophs to photoautotrophs.</title>
        <authorList>
            <person name="Ban H."/>
            <person name="Sato S."/>
            <person name="Yoshikawa S."/>
            <person name="Yamada K."/>
            <person name="Nakamura Y."/>
            <person name="Ichinomiya M."/>
            <person name="Sato N."/>
            <person name="Blanc-Mathieu R."/>
            <person name="Endo H."/>
            <person name="Kuwata A."/>
            <person name="Ogata H."/>
        </authorList>
    </citation>
    <scope>NUCLEOTIDE SEQUENCE [LARGE SCALE GENOMIC DNA]</scope>
    <source>
        <strain evidence="2">NIES 3701</strain>
    </source>
</reference>
<evidence type="ECO:0008006" key="3">
    <source>
        <dbReference type="Google" id="ProtNLM"/>
    </source>
</evidence>
<dbReference type="SUPFAM" id="SSF48403">
    <property type="entry name" value="Ankyrin repeat"/>
    <property type="match status" value="1"/>
</dbReference>
<evidence type="ECO:0000313" key="1">
    <source>
        <dbReference type="EMBL" id="GMH98996.1"/>
    </source>
</evidence>
<dbReference type="InterPro" id="IPR002110">
    <property type="entry name" value="Ankyrin_rpt"/>
</dbReference>
<proteinExistence type="predicted"/>
<protein>
    <recommendedName>
        <fullName evidence="3">Ankyrin repeat protein</fullName>
    </recommendedName>
</protein>
<dbReference type="AlphaFoldDB" id="A0A9W7BWW3"/>
<accession>A0A9W7BWW3</accession>
<keyword evidence="2" id="KW-1185">Reference proteome</keyword>
<dbReference type="Gene3D" id="1.25.40.20">
    <property type="entry name" value="Ankyrin repeat-containing domain"/>
    <property type="match status" value="1"/>
</dbReference>
<dbReference type="EMBL" id="BRXY01000538">
    <property type="protein sequence ID" value="GMH98996.1"/>
    <property type="molecule type" value="Genomic_DNA"/>
</dbReference>
<evidence type="ECO:0000313" key="2">
    <source>
        <dbReference type="Proteomes" id="UP001165085"/>
    </source>
</evidence>
<organism evidence="1 2">
    <name type="scientific">Triparma strigata</name>
    <dbReference type="NCBI Taxonomy" id="1606541"/>
    <lineage>
        <taxon>Eukaryota</taxon>
        <taxon>Sar</taxon>
        <taxon>Stramenopiles</taxon>
        <taxon>Ochrophyta</taxon>
        <taxon>Bolidophyceae</taxon>
        <taxon>Parmales</taxon>
        <taxon>Triparmaceae</taxon>
        <taxon>Triparma</taxon>
    </lineage>
</organism>
<dbReference type="InterPro" id="IPR036770">
    <property type="entry name" value="Ankyrin_rpt-contain_sf"/>
</dbReference>